<accession>A0A7C8ZQG6</accession>
<evidence type="ECO:0000313" key="1">
    <source>
        <dbReference type="EMBL" id="MBA4648030.1"/>
    </source>
</evidence>
<proteinExistence type="predicted"/>
<reference evidence="1" key="2">
    <citation type="submission" date="2020-07" db="EMBL/GenBank/DDBJ databases">
        <authorList>
            <person name="Vera ALvarez R."/>
            <person name="Arias-Moreno D.M."/>
            <person name="Jimenez-Jacinto V."/>
            <person name="Jimenez-Bremont J.F."/>
            <person name="Swaminathan K."/>
            <person name="Moose S.P."/>
            <person name="Guerrero-Gonzalez M.L."/>
            <person name="Marino-Ramirez L."/>
            <person name="Landsman D."/>
            <person name="Rodriguez-Kessler M."/>
            <person name="Delgado-Sanchez P."/>
        </authorList>
    </citation>
    <scope>NUCLEOTIDE SEQUENCE</scope>
    <source>
        <tissue evidence="1">Cladode</tissue>
    </source>
</reference>
<protein>
    <submittedName>
        <fullName evidence="1">Uncharacterized protein</fullName>
    </submittedName>
</protein>
<sequence length="132" mass="15394">MKYNPKVTAYYHYFLSHFLFCSLKSQVYSTFATRQRITYELIQMKIDANKGKLLELSTEVFTHIPSPHDQTQLHHHISLDGCQEGSCHHKVHLKREASSSPRSELYHMRSNQPIHHKMHQEVHQSAVASTLP</sequence>
<reference evidence="1" key="1">
    <citation type="journal article" date="2013" name="J. Plant Res.">
        <title>Effect of fungi and light on seed germination of three Opuntia species from semiarid lands of central Mexico.</title>
        <authorList>
            <person name="Delgado-Sanchez P."/>
            <person name="Jimenez-Bremont J.F."/>
            <person name="Guerrero-Gonzalez Mde L."/>
            <person name="Flores J."/>
        </authorList>
    </citation>
    <scope>NUCLEOTIDE SEQUENCE</scope>
    <source>
        <tissue evidence="1">Cladode</tissue>
    </source>
</reference>
<organism evidence="1">
    <name type="scientific">Opuntia streptacantha</name>
    <name type="common">Prickly pear cactus</name>
    <name type="synonym">Opuntia cardona</name>
    <dbReference type="NCBI Taxonomy" id="393608"/>
    <lineage>
        <taxon>Eukaryota</taxon>
        <taxon>Viridiplantae</taxon>
        <taxon>Streptophyta</taxon>
        <taxon>Embryophyta</taxon>
        <taxon>Tracheophyta</taxon>
        <taxon>Spermatophyta</taxon>
        <taxon>Magnoliopsida</taxon>
        <taxon>eudicotyledons</taxon>
        <taxon>Gunneridae</taxon>
        <taxon>Pentapetalae</taxon>
        <taxon>Caryophyllales</taxon>
        <taxon>Cactineae</taxon>
        <taxon>Cactaceae</taxon>
        <taxon>Opuntioideae</taxon>
        <taxon>Opuntia</taxon>
    </lineage>
</organism>
<dbReference type="AlphaFoldDB" id="A0A7C8ZQG6"/>
<name>A0A7C8ZQG6_OPUST</name>
<dbReference type="EMBL" id="GISG01153399">
    <property type="protein sequence ID" value="MBA4648030.1"/>
    <property type="molecule type" value="Transcribed_RNA"/>
</dbReference>